<dbReference type="InterPro" id="IPR038532">
    <property type="entry name" value="NDUFS4-like_sf"/>
</dbReference>
<evidence type="ECO:0000313" key="12">
    <source>
        <dbReference type="Proteomes" id="UP000193986"/>
    </source>
</evidence>
<reference evidence="11 12" key="1">
    <citation type="submission" date="2016-07" db="EMBL/GenBank/DDBJ databases">
        <title>Pervasive Adenine N6-methylation of Active Genes in Fungi.</title>
        <authorList>
            <consortium name="DOE Joint Genome Institute"/>
            <person name="Mondo S.J."/>
            <person name="Dannebaum R.O."/>
            <person name="Kuo R.C."/>
            <person name="Labutti K."/>
            <person name="Haridas S."/>
            <person name="Kuo A."/>
            <person name="Salamov A."/>
            <person name="Ahrendt S.R."/>
            <person name="Lipzen A."/>
            <person name="Sullivan W."/>
            <person name="Andreopoulos W.B."/>
            <person name="Clum A."/>
            <person name="Lindquist E."/>
            <person name="Daum C."/>
            <person name="Ramamoorthy G.K."/>
            <person name="Gryganskyi A."/>
            <person name="Culley D."/>
            <person name="Magnuson J.K."/>
            <person name="James T.Y."/>
            <person name="O'Malley M.A."/>
            <person name="Stajich J.E."/>
            <person name="Spatafora J.W."/>
            <person name="Visel A."/>
            <person name="Grigoriev I.V."/>
        </authorList>
    </citation>
    <scope>NUCLEOTIDE SEQUENCE [LARGE SCALE GENOMIC DNA]</scope>
    <source>
        <strain evidence="11 12">68-887.2</strain>
    </source>
</reference>
<comment type="similarity">
    <text evidence="1 9">Belongs to the complex I NDUFS4 subunit family.</text>
</comment>
<dbReference type="Gene3D" id="3.30.160.190">
    <property type="entry name" value="atu1810 like domain"/>
    <property type="match status" value="1"/>
</dbReference>
<dbReference type="Proteomes" id="UP000193986">
    <property type="component" value="Unassembled WGS sequence"/>
</dbReference>
<keyword evidence="6 9" id="KW-0249">Electron transport</keyword>
<keyword evidence="4 9" id="KW-0999">Mitochondrion inner membrane</keyword>
<feature type="region of interest" description="Disordered" evidence="10">
    <location>
        <begin position="31"/>
        <end position="51"/>
    </location>
</feature>
<keyword evidence="3 9" id="KW-0679">Respiratory chain</keyword>
<evidence type="ECO:0000256" key="3">
    <source>
        <dbReference type="ARBA" id="ARBA00022660"/>
    </source>
</evidence>
<evidence type="ECO:0000256" key="10">
    <source>
        <dbReference type="SAM" id="MobiDB-lite"/>
    </source>
</evidence>
<keyword evidence="7 9" id="KW-0496">Mitochondrion</keyword>
<comment type="caution">
    <text evidence="11">The sequence shown here is derived from an EMBL/GenBank/DDBJ whole genome shotgun (WGS) entry which is preliminary data.</text>
</comment>
<organism evidence="11 12">
    <name type="scientific">Naematelia encephala</name>
    <dbReference type="NCBI Taxonomy" id="71784"/>
    <lineage>
        <taxon>Eukaryota</taxon>
        <taxon>Fungi</taxon>
        <taxon>Dikarya</taxon>
        <taxon>Basidiomycota</taxon>
        <taxon>Agaricomycotina</taxon>
        <taxon>Tremellomycetes</taxon>
        <taxon>Tremellales</taxon>
        <taxon>Naemateliaceae</taxon>
        <taxon>Naematelia</taxon>
    </lineage>
</organism>
<evidence type="ECO:0000256" key="7">
    <source>
        <dbReference type="ARBA" id="ARBA00023128"/>
    </source>
</evidence>
<dbReference type="GO" id="GO:0005743">
    <property type="term" value="C:mitochondrial inner membrane"/>
    <property type="evidence" value="ECO:0007669"/>
    <property type="project" value="UniProtKB-SubCell"/>
</dbReference>
<evidence type="ECO:0000256" key="5">
    <source>
        <dbReference type="ARBA" id="ARBA00022946"/>
    </source>
</evidence>
<dbReference type="PANTHER" id="PTHR12219">
    <property type="entry name" value="NADH-UBIQUINONE OXIDOREDUCTASE"/>
    <property type="match status" value="1"/>
</dbReference>
<dbReference type="GO" id="GO:0022900">
    <property type="term" value="P:electron transport chain"/>
    <property type="evidence" value="ECO:0007669"/>
    <property type="project" value="InterPro"/>
</dbReference>
<dbReference type="PANTHER" id="PTHR12219:SF8">
    <property type="entry name" value="NADH DEHYDROGENASE [UBIQUINONE] IRON-SULFUR PROTEIN 4, MITOCHONDRIAL"/>
    <property type="match status" value="1"/>
</dbReference>
<gene>
    <name evidence="11" type="ORF">BCR39DRAFT_536162</name>
</gene>
<keyword evidence="8 9" id="KW-0472">Membrane</keyword>
<dbReference type="OrthoDB" id="3089at2759"/>
<name>A0A1Y2B0J5_9TREE</name>
<comment type="function">
    <text evidence="9">Accessory subunit of the mitochondrial membrane respiratory chain NADH dehydrogenase (Complex I), that is believed not to be involved in catalysis. Complex I functions in the transfer of electrons from NADH to the respiratory chain. The immediate electron acceptor for the enzyme is believed to be ubiquinone.</text>
</comment>
<dbReference type="InParanoid" id="A0A1Y2B0J5"/>
<dbReference type="AlphaFoldDB" id="A0A1Y2B0J5"/>
<accession>A0A1Y2B0J5</accession>
<evidence type="ECO:0000256" key="6">
    <source>
        <dbReference type="ARBA" id="ARBA00022982"/>
    </source>
</evidence>
<evidence type="ECO:0000256" key="9">
    <source>
        <dbReference type="RuleBase" id="RU367010"/>
    </source>
</evidence>
<evidence type="ECO:0000256" key="8">
    <source>
        <dbReference type="ARBA" id="ARBA00023136"/>
    </source>
</evidence>
<comment type="subcellular location">
    <subcellularLocation>
        <location evidence="9">Mitochondrion inner membrane</location>
        <topology evidence="9">Peripheral membrane protein</topology>
        <orientation evidence="9">Matrix side</orientation>
    </subcellularLocation>
</comment>
<proteinExistence type="inferred from homology"/>
<sequence length="197" mass="21650">MSLLPRYLIRSRPSIPSPSLSFRNRMLHTSRPLQAETRGPVDPPPAPAGAAPHTAIMDVVAGLAEGPVVPVEDASVVAAEVVSGAPHELQLRQVRIFKPTKSTMQSAKGKTKRWVLDWDVLQGAGRWENPLMGWASSADYMQGTTLGFRSKEAAISFAERQGWDYIVSEPKVAKIPPKNYANNYVHVPGKLRIHHTK</sequence>
<keyword evidence="5 9" id="KW-0809">Transit peptide</keyword>
<dbReference type="InterPro" id="IPR006885">
    <property type="entry name" value="NADH_UbQ_FeS_4_mit-like"/>
</dbReference>
<dbReference type="FunFam" id="3.30.160.190:FF:000001">
    <property type="entry name" value="NADH-ubiquinone oxidoreductase 21 kDa subunit mitochondrial"/>
    <property type="match status" value="1"/>
</dbReference>
<keyword evidence="12" id="KW-1185">Reference proteome</keyword>
<evidence type="ECO:0000313" key="11">
    <source>
        <dbReference type="EMBL" id="ORY28007.1"/>
    </source>
</evidence>
<evidence type="ECO:0000256" key="2">
    <source>
        <dbReference type="ARBA" id="ARBA00022448"/>
    </source>
</evidence>
<dbReference type="STRING" id="71784.A0A1Y2B0J5"/>
<evidence type="ECO:0000256" key="1">
    <source>
        <dbReference type="ARBA" id="ARBA00005882"/>
    </source>
</evidence>
<dbReference type="Pfam" id="PF04800">
    <property type="entry name" value="NDUS4"/>
    <property type="match status" value="1"/>
</dbReference>
<evidence type="ECO:0000256" key="4">
    <source>
        <dbReference type="ARBA" id="ARBA00022792"/>
    </source>
</evidence>
<dbReference type="EMBL" id="MCFC01000034">
    <property type="protein sequence ID" value="ORY28007.1"/>
    <property type="molecule type" value="Genomic_DNA"/>
</dbReference>
<protein>
    <recommendedName>
        <fullName evidence="9">NADH dehydrogenase [ubiquinone] iron-sulfur protein 4, mitochondrial</fullName>
    </recommendedName>
</protein>
<keyword evidence="2 9" id="KW-0813">Transport</keyword>